<keyword evidence="2" id="KW-1185">Reference proteome</keyword>
<dbReference type="Pfam" id="PF14390">
    <property type="entry name" value="DUF4420"/>
    <property type="match status" value="1"/>
</dbReference>
<proteinExistence type="predicted"/>
<evidence type="ECO:0000313" key="2">
    <source>
        <dbReference type="Proteomes" id="UP001501442"/>
    </source>
</evidence>
<evidence type="ECO:0000313" key="1">
    <source>
        <dbReference type="EMBL" id="GAA4633071.1"/>
    </source>
</evidence>
<reference evidence="2" key="1">
    <citation type="journal article" date="2019" name="Int. J. Syst. Evol. Microbiol.">
        <title>The Global Catalogue of Microorganisms (GCM) 10K type strain sequencing project: providing services to taxonomists for standard genome sequencing and annotation.</title>
        <authorList>
            <consortium name="The Broad Institute Genomics Platform"/>
            <consortium name="The Broad Institute Genome Sequencing Center for Infectious Disease"/>
            <person name="Wu L."/>
            <person name="Ma J."/>
        </authorList>
    </citation>
    <scope>NUCLEOTIDE SEQUENCE [LARGE SCALE GENOMIC DNA]</scope>
    <source>
        <strain evidence="2">JCM 17939</strain>
    </source>
</reference>
<name>A0ABP8UN90_9ACTN</name>
<organism evidence="1 2">
    <name type="scientific">Actinoallomurus vinaceus</name>
    <dbReference type="NCBI Taxonomy" id="1080074"/>
    <lineage>
        <taxon>Bacteria</taxon>
        <taxon>Bacillati</taxon>
        <taxon>Actinomycetota</taxon>
        <taxon>Actinomycetes</taxon>
        <taxon>Streptosporangiales</taxon>
        <taxon>Thermomonosporaceae</taxon>
        <taxon>Actinoallomurus</taxon>
    </lineage>
</organism>
<accession>A0ABP8UN90</accession>
<gene>
    <name evidence="1" type="ORF">GCM10023196_069140</name>
</gene>
<dbReference type="InterPro" id="IPR025534">
    <property type="entry name" value="DUF4420"/>
</dbReference>
<dbReference type="RefSeq" id="WP_345436053.1">
    <property type="nucleotide sequence ID" value="NZ_BAABHK010000011.1"/>
</dbReference>
<dbReference type="Proteomes" id="UP001501442">
    <property type="component" value="Unassembled WGS sequence"/>
</dbReference>
<sequence length="337" mass="36727">MTASDRIWQAQLRAHWAVLSARRDTAGVATSGLGILVGDEAEILAGVDARGDHHLLVPAGGGALVVEDSQAAYIRIQRCVLTIGGRGRTFVDIVCHRADLSELFDDVISSMLTELATDSREQPAVVCKRVLDEWRELLRRRGGLLGEDALRGLFGELVVLERILAASDTYDLSVWHGPDREPHDFRLLGGDLEVKTLGMAGSMVRVHGIEQLEPPDKGDLHLIVVRLVADHDGLALPDLVERIRPKTNDRRAFAAALARAGYSETDAEHYRDRRFMIAQVAALPIGDDFPRIAPSSLVDTLPDEVSALSYNLDLSLLLPKALTDAAITPLFTKGTLS</sequence>
<dbReference type="EMBL" id="BAABHK010000011">
    <property type="protein sequence ID" value="GAA4633071.1"/>
    <property type="molecule type" value="Genomic_DNA"/>
</dbReference>
<comment type="caution">
    <text evidence="1">The sequence shown here is derived from an EMBL/GenBank/DDBJ whole genome shotgun (WGS) entry which is preliminary data.</text>
</comment>
<evidence type="ECO:0008006" key="3">
    <source>
        <dbReference type="Google" id="ProtNLM"/>
    </source>
</evidence>
<protein>
    <recommendedName>
        <fullName evidence="3">PD-(D/E)XK motif protein</fullName>
    </recommendedName>
</protein>